<gene>
    <name evidence="11" type="ORF">LTLLF_206795</name>
</gene>
<dbReference type="EMBL" id="JAATJU010001000">
    <property type="protein sequence ID" value="KAH0520352.1"/>
    <property type="molecule type" value="Genomic_DNA"/>
</dbReference>
<dbReference type="EC" id="6.3.4.2" evidence="3"/>
<dbReference type="PANTHER" id="PTHR11550:SF2">
    <property type="entry name" value="CTP SYNTHASE 2"/>
    <property type="match status" value="1"/>
</dbReference>
<evidence type="ECO:0000256" key="9">
    <source>
        <dbReference type="ARBA" id="ARBA00047781"/>
    </source>
</evidence>
<sequence>MPEHNPGDVGGTMRLGLRRTVFTTENSILKKLYGDVPYIEERHRHRYEVNPNMINRFEKKDLRFVGQDVDGKRMEIIELTSHPYFVGVQFHPEFTSRPMKPSPPYLGFLLAATGNLNTHLQQMSRLSYRQELHAMHSQMFESLHQGWLDDVESSREQEDHLAVDNTVDGMMSHSGE</sequence>
<evidence type="ECO:0000256" key="4">
    <source>
        <dbReference type="ARBA" id="ARBA00022598"/>
    </source>
</evidence>
<evidence type="ECO:0000256" key="5">
    <source>
        <dbReference type="ARBA" id="ARBA00022741"/>
    </source>
</evidence>
<feature type="domain" description="Glutamine amidotransferase" evidence="10">
    <location>
        <begin position="6"/>
        <end position="108"/>
    </location>
</feature>
<evidence type="ECO:0000256" key="3">
    <source>
        <dbReference type="ARBA" id="ARBA00012291"/>
    </source>
</evidence>
<dbReference type="GO" id="GO:0005524">
    <property type="term" value="F:ATP binding"/>
    <property type="evidence" value="ECO:0007669"/>
    <property type="project" value="UniProtKB-KW"/>
</dbReference>
<comment type="caution">
    <text evidence="11">The sequence shown here is derived from an EMBL/GenBank/DDBJ whole genome shotgun (WGS) entry which is preliminary data.</text>
</comment>
<evidence type="ECO:0000256" key="1">
    <source>
        <dbReference type="ARBA" id="ARBA00005171"/>
    </source>
</evidence>
<organism evidence="11 12">
    <name type="scientific">Microtus ochrogaster</name>
    <name type="common">Prairie vole</name>
    <dbReference type="NCBI Taxonomy" id="79684"/>
    <lineage>
        <taxon>Eukaryota</taxon>
        <taxon>Metazoa</taxon>
        <taxon>Chordata</taxon>
        <taxon>Craniata</taxon>
        <taxon>Vertebrata</taxon>
        <taxon>Euteleostomi</taxon>
        <taxon>Mammalia</taxon>
        <taxon>Eutheria</taxon>
        <taxon>Euarchontoglires</taxon>
        <taxon>Glires</taxon>
        <taxon>Rodentia</taxon>
        <taxon>Myomorpha</taxon>
        <taxon>Muroidea</taxon>
        <taxon>Cricetidae</taxon>
        <taxon>Arvicolinae</taxon>
        <taxon>Microtus</taxon>
    </lineage>
</organism>
<evidence type="ECO:0000313" key="12">
    <source>
        <dbReference type="Proteomes" id="UP000710432"/>
    </source>
</evidence>
<comment type="pathway">
    <text evidence="1">Pyrimidine metabolism; CTP biosynthesis via de novo pathway; CTP from UDP: step 2/2.</text>
</comment>
<dbReference type="InterPro" id="IPR029062">
    <property type="entry name" value="Class_I_gatase-like"/>
</dbReference>
<dbReference type="Proteomes" id="UP000710432">
    <property type="component" value="Unassembled WGS sequence"/>
</dbReference>
<dbReference type="GO" id="GO:0044210">
    <property type="term" value="P:'de novo' CTP biosynthetic process"/>
    <property type="evidence" value="ECO:0007669"/>
    <property type="project" value="UniProtKB-UniPathway"/>
</dbReference>
<evidence type="ECO:0000313" key="11">
    <source>
        <dbReference type="EMBL" id="KAH0520352.1"/>
    </source>
</evidence>
<dbReference type="SUPFAM" id="SSF52317">
    <property type="entry name" value="Class I glutamine amidotransferase-like"/>
    <property type="match status" value="1"/>
</dbReference>
<protein>
    <recommendedName>
        <fullName evidence="3">CTP synthase (glutamine hydrolyzing)</fullName>
        <ecNumber evidence="3">6.3.4.2</ecNumber>
    </recommendedName>
</protein>
<dbReference type="InterPro" id="IPR017926">
    <property type="entry name" value="GATASE"/>
</dbReference>
<dbReference type="GO" id="GO:0097268">
    <property type="term" value="C:cytoophidium"/>
    <property type="evidence" value="ECO:0007669"/>
    <property type="project" value="TreeGrafter"/>
</dbReference>
<evidence type="ECO:0000256" key="2">
    <source>
        <dbReference type="ARBA" id="ARBA00007533"/>
    </source>
</evidence>
<comment type="similarity">
    <text evidence="2">Belongs to the CTP synthase family.</text>
</comment>
<proteinExistence type="inferred from homology"/>
<dbReference type="Pfam" id="PF00117">
    <property type="entry name" value="GATase"/>
    <property type="match status" value="1"/>
</dbReference>
<evidence type="ECO:0000256" key="7">
    <source>
        <dbReference type="ARBA" id="ARBA00022962"/>
    </source>
</evidence>
<dbReference type="GO" id="GO:0019856">
    <property type="term" value="P:pyrimidine nucleobase biosynthetic process"/>
    <property type="evidence" value="ECO:0007669"/>
    <property type="project" value="TreeGrafter"/>
</dbReference>
<dbReference type="PANTHER" id="PTHR11550">
    <property type="entry name" value="CTP SYNTHASE"/>
    <property type="match status" value="1"/>
</dbReference>
<dbReference type="AlphaFoldDB" id="A0A8J6H1B3"/>
<reference evidence="11" key="1">
    <citation type="submission" date="2020-03" db="EMBL/GenBank/DDBJ databases">
        <title>Studies in the Genomics of Life Span.</title>
        <authorList>
            <person name="Glass D."/>
        </authorList>
    </citation>
    <scope>NUCLEOTIDE SEQUENCE</scope>
    <source>
        <strain evidence="11">LTLLF</strain>
        <tissue evidence="11">Muscle</tissue>
    </source>
</reference>
<comment type="catalytic activity">
    <reaction evidence="9">
        <text>UTP + L-glutamine + ATP + H2O = CTP + L-glutamate + ADP + phosphate + 2 H(+)</text>
        <dbReference type="Rhea" id="RHEA:26426"/>
        <dbReference type="ChEBI" id="CHEBI:15377"/>
        <dbReference type="ChEBI" id="CHEBI:15378"/>
        <dbReference type="ChEBI" id="CHEBI:29985"/>
        <dbReference type="ChEBI" id="CHEBI:30616"/>
        <dbReference type="ChEBI" id="CHEBI:37563"/>
        <dbReference type="ChEBI" id="CHEBI:43474"/>
        <dbReference type="ChEBI" id="CHEBI:46398"/>
        <dbReference type="ChEBI" id="CHEBI:58359"/>
        <dbReference type="ChEBI" id="CHEBI:456216"/>
        <dbReference type="EC" id="6.3.4.2"/>
    </reaction>
</comment>
<dbReference type="Gene3D" id="3.40.50.880">
    <property type="match status" value="1"/>
</dbReference>
<keyword evidence="5" id="KW-0547">Nucleotide-binding</keyword>
<keyword evidence="7" id="KW-0315">Glutamine amidotransferase</keyword>
<dbReference type="GO" id="GO:0042802">
    <property type="term" value="F:identical protein binding"/>
    <property type="evidence" value="ECO:0007669"/>
    <property type="project" value="TreeGrafter"/>
</dbReference>
<dbReference type="PROSITE" id="PS51273">
    <property type="entry name" value="GATASE_TYPE_1"/>
    <property type="match status" value="1"/>
</dbReference>
<keyword evidence="4" id="KW-0436">Ligase</keyword>
<accession>A0A8J6H1B3</accession>
<dbReference type="GO" id="GO:0003883">
    <property type="term" value="F:CTP synthase activity"/>
    <property type="evidence" value="ECO:0007669"/>
    <property type="project" value="UniProtKB-EC"/>
</dbReference>
<dbReference type="GO" id="GO:0005737">
    <property type="term" value="C:cytoplasm"/>
    <property type="evidence" value="ECO:0007669"/>
    <property type="project" value="TreeGrafter"/>
</dbReference>
<dbReference type="InterPro" id="IPR004468">
    <property type="entry name" value="CTP_synthase"/>
</dbReference>
<evidence type="ECO:0000256" key="8">
    <source>
        <dbReference type="ARBA" id="ARBA00022975"/>
    </source>
</evidence>
<evidence type="ECO:0000259" key="10">
    <source>
        <dbReference type="Pfam" id="PF00117"/>
    </source>
</evidence>
<name>A0A8J6H1B3_MICOH</name>
<dbReference type="UniPathway" id="UPA00159">
    <property type="reaction ID" value="UER00277"/>
</dbReference>
<keyword evidence="8" id="KW-0665">Pyrimidine biosynthesis</keyword>
<keyword evidence="6" id="KW-0067">ATP-binding</keyword>
<evidence type="ECO:0000256" key="6">
    <source>
        <dbReference type="ARBA" id="ARBA00022840"/>
    </source>
</evidence>